<evidence type="ECO:0000313" key="3">
    <source>
        <dbReference type="Proteomes" id="UP000471120"/>
    </source>
</evidence>
<gene>
    <name evidence="2" type="ORF">DW322_06940</name>
</gene>
<reference evidence="2 3" key="1">
    <citation type="submission" date="2018-07" db="EMBL/GenBank/DDBJ databases">
        <title>Genome sequence of Rhodococcus rhodnii ATCC 35071 from Rhodnius prolixus.</title>
        <authorList>
            <person name="Patel V."/>
            <person name="Vogel K.J."/>
        </authorList>
    </citation>
    <scope>NUCLEOTIDE SEQUENCE [LARGE SCALE GENOMIC DNA]</scope>
    <source>
        <strain evidence="2 3">ATCC 35071</strain>
    </source>
</reference>
<dbReference type="PROSITE" id="PS51664">
    <property type="entry name" value="YCAO"/>
    <property type="match status" value="1"/>
</dbReference>
<dbReference type="Gene3D" id="3.30.1330.230">
    <property type="match status" value="1"/>
</dbReference>
<dbReference type="Pfam" id="PF02624">
    <property type="entry name" value="YcaO"/>
    <property type="match status" value="1"/>
</dbReference>
<dbReference type="PANTHER" id="PTHR37809">
    <property type="entry name" value="RIBOSOMAL PROTEIN S12 METHYLTHIOTRANSFERASE ACCESSORY FACTOR YCAO"/>
    <property type="match status" value="1"/>
</dbReference>
<name>A0A6P2CB74_9NOCA</name>
<dbReference type="RefSeq" id="WP_071990739.1">
    <property type="nucleotide sequence ID" value="NZ_QRCM01000001.1"/>
</dbReference>
<evidence type="ECO:0000313" key="2">
    <source>
        <dbReference type="EMBL" id="TXG89997.1"/>
    </source>
</evidence>
<evidence type="ECO:0000259" key="1">
    <source>
        <dbReference type="PROSITE" id="PS51664"/>
    </source>
</evidence>
<organism evidence="2 3">
    <name type="scientific">Rhodococcus rhodnii</name>
    <dbReference type="NCBI Taxonomy" id="38312"/>
    <lineage>
        <taxon>Bacteria</taxon>
        <taxon>Bacillati</taxon>
        <taxon>Actinomycetota</taxon>
        <taxon>Actinomycetes</taxon>
        <taxon>Mycobacteriales</taxon>
        <taxon>Nocardiaceae</taxon>
        <taxon>Rhodococcus</taxon>
    </lineage>
</organism>
<dbReference type="AlphaFoldDB" id="A0A6P2CB74"/>
<dbReference type="Proteomes" id="UP000471120">
    <property type="component" value="Unassembled WGS sequence"/>
</dbReference>
<dbReference type="PANTHER" id="PTHR37809:SF1">
    <property type="entry name" value="RIBOSOMAL PROTEIN S12 METHYLTHIOTRANSFERASE ACCESSORY FACTOR YCAO"/>
    <property type="match status" value="1"/>
</dbReference>
<comment type="caution">
    <text evidence="2">The sequence shown here is derived from an EMBL/GenBank/DDBJ whole genome shotgun (WGS) entry which is preliminary data.</text>
</comment>
<proteinExistence type="predicted"/>
<dbReference type="InterPro" id="IPR003776">
    <property type="entry name" value="YcaO-like_dom"/>
</dbReference>
<feature type="domain" description="YcaO" evidence="1">
    <location>
        <begin position="1"/>
        <end position="356"/>
    </location>
</feature>
<sequence>MGKGSSASARVGAVFEALEHYVSRSCSVPAETVKLASSSRVAKEALAGDLLADIVGEAPEGLMACAEYRAVAPAADYRGPIDVPLGLSSPSFVESADARQSLGDSFDYRPIARYCTSTGWAAGVTVEDALLHALNEQIERHLVSEFIADQFLSSKPQPINSVDRESVPESLRGKWIQSESVIGSRIHVIRCVGSVDYPTYIAYAPGVRLLDDRLRGAGSSISHEHAVERALSEIAQSKFAIESGSIARKGLEYSKKSVGEPGSKLRSASEFDLDSRIENVRSREFPDSIGYFIDTVEQVAAAASALLDGGLKSYYSVRFESQDLAIVNVFIPGVERFLLIRDGHLVVPSRKTISRL</sequence>
<protein>
    <recommendedName>
        <fullName evidence="1">YcaO domain-containing protein</fullName>
    </recommendedName>
</protein>
<dbReference type="EMBL" id="QRCM01000001">
    <property type="protein sequence ID" value="TXG89997.1"/>
    <property type="molecule type" value="Genomic_DNA"/>
</dbReference>
<accession>A0A6P2CB74</accession>